<dbReference type="InterPro" id="IPR009056">
    <property type="entry name" value="Cyt_c-like_dom"/>
</dbReference>
<evidence type="ECO:0000313" key="7">
    <source>
        <dbReference type="EMBL" id="QTC86442.1"/>
    </source>
</evidence>
<keyword evidence="2 4" id="KW-0479">Metal-binding</keyword>
<evidence type="ECO:0000256" key="4">
    <source>
        <dbReference type="PROSITE-ProRule" id="PRU00433"/>
    </source>
</evidence>
<keyword evidence="5" id="KW-0732">Signal</keyword>
<accession>A0ABX7SFW7</accession>
<evidence type="ECO:0000259" key="6">
    <source>
        <dbReference type="PROSITE" id="PS51007"/>
    </source>
</evidence>
<dbReference type="Proteomes" id="UP000663942">
    <property type="component" value="Chromosome"/>
</dbReference>
<feature type="signal peptide" evidence="5">
    <location>
        <begin position="1"/>
        <end position="21"/>
    </location>
</feature>
<dbReference type="EMBL" id="CP062006">
    <property type="protein sequence ID" value="QTC86442.1"/>
    <property type="molecule type" value="Genomic_DNA"/>
</dbReference>
<name>A0ABX7SFW7_9CAUL</name>
<reference evidence="7 8" key="1">
    <citation type="submission" date="2020-09" db="EMBL/GenBank/DDBJ databases">
        <title>Brevundimonas sp. LVF1 isolated from an oligotrophic pond in Goettingen, Germany.</title>
        <authorList>
            <person name="Friedrich I."/>
            <person name="Klassen A."/>
            <person name="Neubauer H."/>
            <person name="Schneider D."/>
            <person name="Hertel R."/>
            <person name="Daniel R."/>
        </authorList>
    </citation>
    <scope>NUCLEOTIDE SEQUENCE [LARGE SCALE GENOMIC DNA]</scope>
    <source>
        <strain evidence="7 8">LVF1</strain>
    </source>
</reference>
<dbReference type="SUPFAM" id="SSF46626">
    <property type="entry name" value="Cytochrome c"/>
    <property type="match status" value="1"/>
</dbReference>
<protein>
    <submittedName>
        <fullName evidence="7">C-type cytochrome</fullName>
    </submittedName>
</protein>
<evidence type="ECO:0000256" key="5">
    <source>
        <dbReference type="SAM" id="SignalP"/>
    </source>
</evidence>
<dbReference type="PROSITE" id="PS51257">
    <property type="entry name" value="PROKAR_LIPOPROTEIN"/>
    <property type="match status" value="1"/>
</dbReference>
<dbReference type="RefSeq" id="WP_207821808.1">
    <property type="nucleotide sequence ID" value="NZ_CP062006.1"/>
</dbReference>
<dbReference type="PROSITE" id="PS51007">
    <property type="entry name" value="CYTC"/>
    <property type="match status" value="1"/>
</dbReference>
<sequence length="126" mass="13064">MRTIGASLLAAVLCTAVTACADKADAPRSLAQADPAEGLKLIERSGCATCHVIPGVSWPRGRTGGPLAGVAARPLIAGRLPNQPDVMVRFVRDAPSLLPDIGMPAMPLNDTEARDVAAYLYTLDDG</sequence>
<keyword evidence="3 4" id="KW-0408">Iron</keyword>
<gene>
    <name evidence="7" type="ORF">IFE19_09695</name>
</gene>
<organism evidence="7 8">
    <name type="scientific">Brevundimonas pondensis</name>
    <dbReference type="NCBI Taxonomy" id="2774189"/>
    <lineage>
        <taxon>Bacteria</taxon>
        <taxon>Pseudomonadati</taxon>
        <taxon>Pseudomonadota</taxon>
        <taxon>Alphaproteobacteria</taxon>
        <taxon>Caulobacterales</taxon>
        <taxon>Caulobacteraceae</taxon>
        <taxon>Brevundimonas</taxon>
    </lineage>
</organism>
<evidence type="ECO:0000256" key="3">
    <source>
        <dbReference type="ARBA" id="ARBA00023004"/>
    </source>
</evidence>
<evidence type="ECO:0000256" key="1">
    <source>
        <dbReference type="ARBA" id="ARBA00022617"/>
    </source>
</evidence>
<feature type="domain" description="Cytochrome c" evidence="6">
    <location>
        <begin position="33"/>
        <end position="124"/>
    </location>
</feature>
<keyword evidence="8" id="KW-1185">Reference proteome</keyword>
<dbReference type="Gene3D" id="1.10.760.10">
    <property type="entry name" value="Cytochrome c-like domain"/>
    <property type="match status" value="1"/>
</dbReference>
<evidence type="ECO:0000256" key="2">
    <source>
        <dbReference type="ARBA" id="ARBA00022723"/>
    </source>
</evidence>
<feature type="chain" id="PRO_5045423492" evidence="5">
    <location>
        <begin position="22"/>
        <end position="126"/>
    </location>
</feature>
<keyword evidence="1 4" id="KW-0349">Heme</keyword>
<dbReference type="InterPro" id="IPR036909">
    <property type="entry name" value="Cyt_c-like_dom_sf"/>
</dbReference>
<proteinExistence type="predicted"/>
<evidence type="ECO:0000313" key="8">
    <source>
        <dbReference type="Proteomes" id="UP000663942"/>
    </source>
</evidence>